<feature type="non-terminal residue" evidence="1">
    <location>
        <position position="1"/>
    </location>
</feature>
<dbReference type="EMBL" id="SNRW01040292">
    <property type="protein sequence ID" value="KAA6345077.1"/>
    <property type="molecule type" value="Genomic_DNA"/>
</dbReference>
<dbReference type="Proteomes" id="UP000324800">
    <property type="component" value="Unassembled WGS sequence"/>
</dbReference>
<organism evidence="1 2">
    <name type="scientific">Streblomastix strix</name>
    <dbReference type="NCBI Taxonomy" id="222440"/>
    <lineage>
        <taxon>Eukaryota</taxon>
        <taxon>Metamonada</taxon>
        <taxon>Preaxostyla</taxon>
        <taxon>Oxymonadida</taxon>
        <taxon>Streblomastigidae</taxon>
        <taxon>Streblomastix</taxon>
    </lineage>
</organism>
<dbReference type="AlphaFoldDB" id="A0A5J4SGA5"/>
<dbReference type="OrthoDB" id="61110at2759"/>
<evidence type="ECO:0000313" key="2">
    <source>
        <dbReference type="Proteomes" id="UP000324800"/>
    </source>
</evidence>
<name>A0A5J4SGA5_9EUKA</name>
<comment type="caution">
    <text evidence="1">The sequence shown here is derived from an EMBL/GenBank/DDBJ whole genome shotgun (WGS) entry which is preliminary data.</text>
</comment>
<gene>
    <name evidence="1" type="ORF">EZS28_052190</name>
</gene>
<proteinExistence type="predicted"/>
<evidence type="ECO:0000313" key="1">
    <source>
        <dbReference type="EMBL" id="KAA6345077.1"/>
    </source>
</evidence>
<reference evidence="1 2" key="1">
    <citation type="submission" date="2019-03" db="EMBL/GenBank/DDBJ databases">
        <title>Single cell metagenomics reveals metabolic interactions within the superorganism composed of flagellate Streblomastix strix and complex community of Bacteroidetes bacteria on its surface.</title>
        <authorList>
            <person name="Treitli S.C."/>
            <person name="Kolisko M."/>
            <person name="Husnik F."/>
            <person name="Keeling P."/>
            <person name="Hampl V."/>
        </authorList>
    </citation>
    <scope>NUCLEOTIDE SEQUENCE [LARGE SCALE GENOMIC DNA]</scope>
    <source>
        <strain evidence="1">ST1C</strain>
    </source>
</reference>
<sequence length="99" mass="11296">LNQLMKEILILPERISQQHKDISNEWFNTIQLPPSDLQFIDVKSAGAFSITMTAEGKLWSRGMKDDGTWDDGTEIWRLNPHFNSDDGLIPSSLIPSKIR</sequence>
<accession>A0A5J4SGA5</accession>
<protein>
    <submittedName>
        <fullName evidence="1">Uncharacterized protein</fullName>
    </submittedName>
</protein>